<organism evidence="2 3">
    <name type="scientific">Ructibacterium gallinarum</name>
    <dbReference type="NCBI Taxonomy" id="2779355"/>
    <lineage>
        <taxon>Bacteria</taxon>
        <taxon>Bacillati</taxon>
        <taxon>Bacillota</taxon>
        <taxon>Clostridia</taxon>
        <taxon>Eubacteriales</taxon>
        <taxon>Oscillospiraceae</taxon>
        <taxon>Ructibacterium</taxon>
    </lineage>
</organism>
<dbReference type="RefSeq" id="WP_226391629.1">
    <property type="nucleotide sequence ID" value="NZ_JADCKB010000001.1"/>
</dbReference>
<evidence type="ECO:0000313" key="3">
    <source>
        <dbReference type="Proteomes" id="UP000806542"/>
    </source>
</evidence>
<dbReference type="AlphaFoldDB" id="A0A9D5M1W5"/>
<accession>A0A9D5M1W5</accession>
<reference evidence="2" key="1">
    <citation type="submission" date="2020-10" db="EMBL/GenBank/DDBJ databases">
        <title>ChiBAC.</title>
        <authorList>
            <person name="Zenner C."/>
            <person name="Hitch T.C.A."/>
            <person name="Clavel T."/>
        </authorList>
    </citation>
    <scope>NUCLEOTIDE SEQUENCE</scope>
    <source>
        <strain evidence="2">DSM 107454</strain>
    </source>
</reference>
<feature type="transmembrane region" description="Helical" evidence="1">
    <location>
        <begin position="37"/>
        <end position="55"/>
    </location>
</feature>
<proteinExistence type="predicted"/>
<comment type="caution">
    <text evidence="2">The sequence shown here is derived from an EMBL/GenBank/DDBJ whole genome shotgun (WGS) entry which is preliminary data.</text>
</comment>
<gene>
    <name evidence="2" type="ORF">INF28_01175</name>
</gene>
<sequence length="143" mass="15853">MNKKAGMYITSVIGIILLIAGLMVLKFVEEPTGFVRVLPYIFIGVGCGLFGHGMGEIASGRLLKNSPDIVKQMEIEKNDERNIVLAARSKAKAFDMMTFVYGALMLSFALMQVELAAVLLMVATYLFVEGYAIFCRFKLEKEI</sequence>
<evidence type="ECO:0008006" key="4">
    <source>
        <dbReference type="Google" id="ProtNLM"/>
    </source>
</evidence>
<dbReference type="EMBL" id="JADCKB010000001">
    <property type="protein sequence ID" value="MBE5039080.1"/>
    <property type="molecule type" value="Genomic_DNA"/>
</dbReference>
<protein>
    <recommendedName>
        <fullName evidence="4">DUF2178 domain-containing protein</fullName>
    </recommendedName>
</protein>
<keyword evidence="1" id="KW-0812">Transmembrane</keyword>
<evidence type="ECO:0000313" key="2">
    <source>
        <dbReference type="EMBL" id="MBE5039080.1"/>
    </source>
</evidence>
<evidence type="ECO:0000256" key="1">
    <source>
        <dbReference type="SAM" id="Phobius"/>
    </source>
</evidence>
<keyword evidence="1" id="KW-1133">Transmembrane helix</keyword>
<keyword evidence="1" id="KW-0472">Membrane</keyword>
<feature type="transmembrane region" description="Helical" evidence="1">
    <location>
        <begin position="7"/>
        <end position="25"/>
    </location>
</feature>
<feature type="transmembrane region" description="Helical" evidence="1">
    <location>
        <begin position="116"/>
        <end position="134"/>
    </location>
</feature>
<name>A0A9D5M1W5_9FIRM</name>
<dbReference type="Proteomes" id="UP000806542">
    <property type="component" value="Unassembled WGS sequence"/>
</dbReference>
<keyword evidence="3" id="KW-1185">Reference proteome</keyword>